<keyword evidence="3" id="KW-0238">DNA-binding</keyword>
<feature type="domain" description="HTH cro/C1-type" evidence="5">
    <location>
        <begin position="6"/>
        <end position="59"/>
    </location>
</feature>
<dbReference type="InterPro" id="IPR038722">
    <property type="entry name" value="Ner_HTH_dom"/>
</dbReference>
<dbReference type="Pfam" id="PF13693">
    <property type="entry name" value="HTH_35"/>
    <property type="match status" value="1"/>
</dbReference>
<dbReference type="GO" id="GO:0003677">
    <property type="term" value="F:DNA binding"/>
    <property type="evidence" value="ECO:0007669"/>
    <property type="project" value="UniProtKB-KW"/>
</dbReference>
<evidence type="ECO:0000259" key="5">
    <source>
        <dbReference type="PROSITE" id="PS50943"/>
    </source>
</evidence>
<evidence type="ECO:0000313" key="6">
    <source>
        <dbReference type="EMBL" id="MBN7824762.1"/>
    </source>
</evidence>
<evidence type="ECO:0000256" key="1">
    <source>
        <dbReference type="ARBA" id="ARBA00006157"/>
    </source>
</evidence>
<dbReference type="AlphaFoldDB" id="A0A939IQN4"/>
<dbReference type="SUPFAM" id="SSF47413">
    <property type="entry name" value="lambda repressor-like DNA-binding domains"/>
    <property type="match status" value="1"/>
</dbReference>
<dbReference type="InterPro" id="IPR001387">
    <property type="entry name" value="Cro/C1-type_HTH"/>
</dbReference>
<dbReference type="SMART" id="SM00530">
    <property type="entry name" value="HTH_XRE"/>
    <property type="match status" value="1"/>
</dbReference>
<name>A0A939IQN4_9ALTE</name>
<evidence type="ECO:0000256" key="3">
    <source>
        <dbReference type="ARBA" id="ARBA00023125"/>
    </source>
</evidence>
<dbReference type="CDD" id="cd00093">
    <property type="entry name" value="HTH_XRE"/>
    <property type="match status" value="1"/>
</dbReference>
<organism evidence="6 7">
    <name type="scientific">Bowmanella dokdonensis</name>
    <dbReference type="NCBI Taxonomy" id="751969"/>
    <lineage>
        <taxon>Bacteria</taxon>
        <taxon>Pseudomonadati</taxon>
        <taxon>Pseudomonadota</taxon>
        <taxon>Gammaproteobacteria</taxon>
        <taxon>Alteromonadales</taxon>
        <taxon>Alteromonadaceae</taxon>
        <taxon>Bowmanella</taxon>
    </lineage>
</organism>
<gene>
    <name evidence="6" type="ORF">J0A66_05930</name>
</gene>
<keyword evidence="7" id="KW-1185">Reference proteome</keyword>
<comment type="similarity">
    <text evidence="1">Belongs to the ner transcriptional regulatory family.</text>
</comment>
<dbReference type="PROSITE" id="PS50943">
    <property type="entry name" value="HTH_CROC1"/>
    <property type="match status" value="1"/>
</dbReference>
<accession>A0A939IQN4</accession>
<comment type="caution">
    <text evidence="6">The sequence shown here is derived from an EMBL/GenBank/DDBJ whole genome shotgun (WGS) entry which is preliminary data.</text>
</comment>
<dbReference type="Gene3D" id="1.10.260.40">
    <property type="entry name" value="lambda repressor-like DNA-binding domains"/>
    <property type="match status" value="1"/>
</dbReference>
<sequence length="92" mass="10149">MDSKQIRQALHDKGFTYQMLGKQLGIHAQTFSNVAARRASSYHAAEAIAKALGKSIIEVFPDVPSYRHGPQLRQDAKTKAAKERELAALLNS</sequence>
<reference evidence="6" key="1">
    <citation type="submission" date="2021-03" db="EMBL/GenBank/DDBJ databases">
        <title>novel species isolated from a fishpond in China.</title>
        <authorList>
            <person name="Lu H."/>
            <person name="Cai Z."/>
        </authorList>
    </citation>
    <scope>NUCLEOTIDE SEQUENCE</scope>
    <source>
        <strain evidence="6">JCM 30855</strain>
    </source>
</reference>
<evidence type="ECO:0000256" key="2">
    <source>
        <dbReference type="ARBA" id="ARBA00023015"/>
    </source>
</evidence>
<evidence type="ECO:0000256" key="4">
    <source>
        <dbReference type="ARBA" id="ARBA00023163"/>
    </source>
</evidence>
<dbReference type="EMBL" id="JAFKCV010000003">
    <property type="protein sequence ID" value="MBN7824762.1"/>
    <property type="molecule type" value="Genomic_DNA"/>
</dbReference>
<protein>
    <submittedName>
        <fullName evidence="6">Helix-turn-helix domain-containing protein</fullName>
    </submittedName>
</protein>
<dbReference type="Proteomes" id="UP000664654">
    <property type="component" value="Unassembled WGS sequence"/>
</dbReference>
<dbReference type="RefSeq" id="WP_206572885.1">
    <property type="nucleotide sequence ID" value="NZ_JAFKCV010000003.1"/>
</dbReference>
<evidence type="ECO:0000313" key="7">
    <source>
        <dbReference type="Proteomes" id="UP000664654"/>
    </source>
</evidence>
<keyword evidence="2" id="KW-0805">Transcription regulation</keyword>
<keyword evidence="4" id="KW-0804">Transcription</keyword>
<proteinExistence type="inferred from homology"/>
<dbReference type="InterPro" id="IPR010982">
    <property type="entry name" value="Lambda_DNA-bd_dom_sf"/>
</dbReference>